<proteinExistence type="inferred from homology"/>
<comment type="pathway">
    <text evidence="9">Cofactor biosynthesis; biotin biosynthesis; biotin from 7,8-diaminononanoate: step 1/2.</text>
</comment>
<dbReference type="GO" id="GO:0000287">
    <property type="term" value="F:magnesium ion binding"/>
    <property type="evidence" value="ECO:0007669"/>
    <property type="project" value="UniProtKB-UniRule"/>
</dbReference>
<evidence type="ECO:0000256" key="4">
    <source>
        <dbReference type="ARBA" id="ARBA00022741"/>
    </source>
</evidence>
<comment type="function">
    <text evidence="9">Catalyzes a mechanistically unusual reaction, the ATP-dependent insertion of CO2 between the N7 and N8 nitrogen atoms of 7,8-diaminopelargonic acid (DAPA, also called 7,8-diammoniononanoate) to form a ureido ring.</text>
</comment>
<feature type="binding site" evidence="9">
    <location>
        <position position="113"/>
    </location>
    <ligand>
        <name>Mg(2+)</name>
        <dbReference type="ChEBI" id="CHEBI:18420"/>
    </ligand>
</feature>
<dbReference type="HOGENOM" id="CLU_072551_2_0_6"/>
<gene>
    <name evidence="9" type="primary">bioD</name>
    <name evidence="10" type="ORF">NB231_16498</name>
</gene>
<comment type="subunit">
    <text evidence="9">Homodimer.</text>
</comment>
<comment type="subcellular location">
    <subcellularLocation>
        <location evidence="9">Cytoplasm</location>
    </subcellularLocation>
</comment>
<dbReference type="GO" id="GO:0005829">
    <property type="term" value="C:cytosol"/>
    <property type="evidence" value="ECO:0007669"/>
    <property type="project" value="TreeGrafter"/>
</dbReference>
<feature type="binding site" evidence="9">
    <location>
        <position position="55"/>
    </location>
    <ligand>
        <name>Mg(2+)</name>
        <dbReference type="ChEBI" id="CHEBI:18420"/>
    </ligand>
</feature>
<dbReference type="SUPFAM" id="SSF52540">
    <property type="entry name" value="P-loop containing nucleoside triphosphate hydrolases"/>
    <property type="match status" value="1"/>
</dbReference>
<dbReference type="GO" id="GO:0005524">
    <property type="term" value="F:ATP binding"/>
    <property type="evidence" value="ECO:0007669"/>
    <property type="project" value="UniProtKB-UniRule"/>
</dbReference>
<keyword evidence="4 9" id="KW-0547">Nucleotide-binding</keyword>
<dbReference type="EC" id="6.3.3.3" evidence="9"/>
<comment type="caution">
    <text evidence="9">Lacks conserved residue(s) required for the propagation of feature annotation.</text>
</comment>
<comment type="cofactor">
    <cofactor evidence="9">
        <name>Mg(2+)</name>
        <dbReference type="ChEBI" id="CHEBI:18420"/>
    </cofactor>
</comment>
<dbReference type="GO" id="GO:0009102">
    <property type="term" value="P:biotin biosynthetic process"/>
    <property type="evidence" value="ECO:0007669"/>
    <property type="project" value="UniProtKB-UniRule"/>
</dbReference>
<reference evidence="10 11" key="1">
    <citation type="submission" date="2006-02" db="EMBL/GenBank/DDBJ databases">
        <authorList>
            <person name="Waterbury J."/>
            <person name="Ferriera S."/>
            <person name="Johnson J."/>
            <person name="Kravitz S."/>
            <person name="Halpern A."/>
            <person name="Remington K."/>
            <person name="Beeson K."/>
            <person name="Tran B."/>
            <person name="Rogers Y.-H."/>
            <person name="Friedman R."/>
            <person name="Venter J.C."/>
        </authorList>
    </citation>
    <scope>NUCLEOTIDE SEQUENCE [LARGE SCALE GENOMIC DNA]</scope>
    <source>
        <strain evidence="10 11">Nb-231</strain>
    </source>
</reference>
<keyword evidence="2 9" id="KW-0436">Ligase</keyword>
<keyword evidence="7 9" id="KW-0460">Magnesium</keyword>
<comment type="caution">
    <text evidence="10">The sequence shown here is derived from an EMBL/GenBank/DDBJ whole genome shotgun (WGS) entry which is preliminary data.</text>
</comment>
<protein>
    <recommendedName>
        <fullName evidence="9">ATP-dependent dethiobiotin synthetase BioD</fullName>
        <ecNumber evidence="9">6.3.3.3</ecNumber>
    </recommendedName>
    <alternativeName>
        <fullName evidence="9">DTB synthetase</fullName>
        <shortName evidence="9">DTBS</shortName>
    </alternativeName>
    <alternativeName>
        <fullName evidence="9">Dethiobiotin synthase</fullName>
    </alternativeName>
</protein>
<sequence>MLGDRSGANIHLPKGLFVTGTDTGVGKTVVAAMLALGLRARYWKPIQSGLDEETDTQFVKRVTGLSDAYFAEERFRLTAPLSPHASAALDGLDIRVRDFALPAALPEGKIVVEGAGGLLVPLNSTQLLIDLIDHLGLPVILVTRTSLGTINHTLLSIEQLRQRSIPIVGVIMNGLENKINHEAIEHYGKVSVLGVVDRVDPIDSDALQAMFDKIFS</sequence>
<keyword evidence="6 9" id="KW-0067">ATP-binding</keyword>
<comment type="catalytic activity">
    <reaction evidence="8">
        <text>(7R,8S)-8-amino-7-(carboxyamino)nonanoate + ATP = (4R,5S)-dethiobiotin + ADP + phosphate + H(+)</text>
        <dbReference type="Rhea" id="RHEA:63684"/>
        <dbReference type="ChEBI" id="CHEBI:15378"/>
        <dbReference type="ChEBI" id="CHEBI:30616"/>
        <dbReference type="ChEBI" id="CHEBI:43474"/>
        <dbReference type="ChEBI" id="CHEBI:149470"/>
        <dbReference type="ChEBI" id="CHEBI:149473"/>
        <dbReference type="ChEBI" id="CHEBI:456216"/>
    </reaction>
</comment>
<dbReference type="OrthoDB" id="9802097at2"/>
<keyword evidence="3 9" id="KW-0479">Metal-binding</keyword>
<feature type="active site" evidence="9">
    <location>
        <position position="44"/>
    </location>
</feature>
<dbReference type="CDD" id="cd03109">
    <property type="entry name" value="DTBS"/>
    <property type="match status" value="1"/>
</dbReference>
<dbReference type="STRING" id="314278.NB231_16498"/>
<dbReference type="PANTHER" id="PTHR43210:SF2">
    <property type="entry name" value="ATP-DEPENDENT DETHIOBIOTIN SYNTHETASE BIOD 2"/>
    <property type="match status" value="1"/>
</dbReference>
<evidence type="ECO:0000256" key="3">
    <source>
        <dbReference type="ARBA" id="ARBA00022723"/>
    </source>
</evidence>
<dbReference type="EMBL" id="AAOF01000001">
    <property type="protein sequence ID" value="EAR23438.1"/>
    <property type="molecule type" value="Genomic_DNA"/>
</dbReference>
<dbReference type="InterPro" id="IPR027417">
    <property type="entry name" value="P-loop_NTPase"/>
</dbReference>
<keyword evidence="5 9" id="KW-0093">Biotin biosynthesis</keyword>
<evidence type="ECO:0000256" key="2">
    <source>
        <dbReference type="ARBA" id="ARBA00022598"/>
    </source>
</evidence>
<dbReference type="eggNOG" id="COG0132">
    <property type="taxonomic scope" value="Bacteria"/>
</dbReference>
<dbReference type="PANTHER" id="PTHR43210">
    <property type="entry name" value="DETHIOBIOTIN SYNTHETASE"/>
    <property type="match status" value="1"/>
</dbReference>
<evidence type="ECO:0000313" key="10">
    <source>
        <dbReference type="EMBL" id="EAR23438.1"/>
    </source>
</evidence>
<accession>A4BMA0</accession>
<evidence type="ECO:0000256" key="1">
    <source>
        <dbReference type="ARBA" id="ARBA00022490"/>
    </source>
</evidence>
<dbReference type="AlphaFoldDB" id="A4BMA0"/>
<dbReference type="RefSeq" id="WP_005004724.1">
    <property type="nucleotide sequence ID" value="NZ_CH672427.1"/>
</dbReference>
<comment type="similarity">
    <text evidence="9">Belongs to the dethiobiotin synthetase family.</text>
</comment>
<name>A4BMA0_9GAMM</name>
<dbReference type="Pfam" id="PF13500">
    <property type="entry name" value="AAA_26"/>
    <property type="match status" value="1"/>
</dbReference>
<feature type="binding site" evidence="9">
    <location>
        <begin position="113"/>
        <end position="116"/>
    </location>
    <ligand>
        <name>ATP</name>
        <dbReference type="ChEBI" id="CHEBI:30616"/>
    </ligand>
</feature>
<evidence type="ECO:0000256" key="5">
    <source>
        <dbReference type="ARBA" id="ARBA00022756"/>
    </source>
</evidence>
<evidence type="ECO:0000256" key="7">
    <source>
        <dbReference type="ARBA" id="ARBA00022842"/>
    </source>
</evidence>
<feature type="binding site" evidence="9">
    <location>
        <position position="48"/>
    </location>
    <ligand>
        <name>substrate</name>
    </ligand>
</feature>
<dbReference type="PIRSF" id="PIRSF006755">
    <property type="entry name" value="DTB_synth"/>
    <property type="match status" value="1"/>
</dbReference>
<organism evidence="10 11">
    <name type="scientific">Nitrococcus mobilis Nb-231</name>
    <dbReference type="NCBI Taxonomy" id="314278"/>
    <lineage>
        <taxon>Bacteria</taxon>
        <taxon>Pseudomonadati</taxon>
        <taxon>Pseudomonadota</taxon>
        <taxon>Gammaproteobacteria</taxon>
        <taxon>Chromatiales</taxon>
        <taxon>Ectothiorhodospiraceae</taxon>
        <taxon>Nitrococcus</taxon>
    </lineage>
</organism>
<evidence type="ECO:0000313" key="11">
    <source>
        <dbReference type="Proteomes" id="UP000003374"/>
    </source>
</evidence>
<feature type="binding site" evidence="9">
    <location>
        <position position="28"/>
    </location>
    <ligand>
        <name>Mg(2+)</name>
        <dbReference type="ChEBI" id="CHEBI:18420"/>
    </ligand>
</feature>
<dbReference type="Proteomes" id="UP000003374">
    <property type="component" value="Unassembled WGS sequence"/>
</dbReference>
<comment type="catalytic activity">
    <reaction evidence="9">
        <text>(7R,8S)-7,8-diammoniononanoate + CO2 + ATP = (4R,5S)-dethiobiotin + ADP + phosphate + 3 H(+)</text>
        <dbReference type="Rhea" id="RHEA:15805"/>
        <dbReference type="ChEBI" id="CHEBI:15378"/>
        <dbReference type="ChEBI" id="CHEBI:16526"/>
        <dbReference type="ChEBI" id="CHEBI:30616"/>
        <dbReference type="ChEBI" id="CHEBI:43474"/>
        <dbReference type="ChEBI" id="CHEBI:149469"/>
        <dbReference type="ChEBI" id="CHEBI:149473"/>
        <dbReference type="ChEBI" id="CHEBI:456216"/>
        <dbReference type="EC" id="6.3.3.3"/>
    </reaction>
</comment>
<keyword evidence="11" id="KW-1185">Reference proteome</keyword>
<evidence type="ECO:0000256" key="8">
    <source>
        <dbReference type="ARBA" id="ARBA00047386"/>
    </source>
</evidence>
<dbReference type="Gene3D" id="3.40.50.300">
    <property type="entry name" value="P-loop containing nucleotide triphosphate hydrolases"/>
    <property type="match status" value="1"/>
</dbReference>
<dbReference type="InterPro" id="IPR004472">
    <property type="entry name" value="DTB_synth_BioD"/>
</dbReference>
<keyword evidence="1 9" id="KW-0963">Cytoplasm</keyword>
<feature type="binding site" evidence="9">
    <location>
        <position position="55"/>
    </location>
    <ligand>
        <name>ATP</name>
        <dbReference type="ChEBI" id="CHEBI:30616"/>
    </ligand>
</feature>
<evidence type="ECO:0000256" key="9">
    <source>
        <dbReference type="HAMAP-Rule" id="MF_00336"/>
    </source>
</evidence>
<evidence type="ECO:0000256" key="6">
    <source>
        <dbReference type="ARBA" id="ARBA00022840"/>
    </source>
</evidence>
<dbReference type="GO" id="GO:0004141">
    <property type="term" value="F:dethiobiotin synthase activity"/>
    <property type="evidence" value="ECO:0007669"/>
    <property type="project" value="UniProtKB-UniRule"/>
</dbReference>
<dbReference type="UniPathway" id="UPA00078">
    <property type="reaction ID" value="UER00161"/>
</dbReference>
<feature type="binding site" evidence="9">
    <location>
        <begin position="24"/>
        <end position="29"/>
    </location>
    <ligand>
        <name>ATP</name>
        <dbReference type="ChEBI" id="CHEBI:30616"/>
    </ligand>
</feature>
<dbReference type="HAMAP" id="MF_00336">
    <property type="entry name" value="BioD"/>
    <property type="match status" value="1"/>
</dbReference>
<dbReference type="NCBIfam" id="TIGR00347">
    <property type="entry name" value="bioD"/>
    <property type="match status" value="1"/>
</dbReference>